<dbReference type="PANTHER" id="PTHR31490:SF88">
    <property type="entry name" value="BETA-XYLANASE"/>
    <property type="match status" value="1"/>
</dbReference>
<organism evidence="12 13">
    <name type="scientific">Naganishia liquefaciens</name>
    <dbReference type="NCBI Taxonomy" id="104408"/>
    <lineage>
        <taxon>Eukaryota</taxon>
        <taxon>Fungi</taxon>
        <taxon>Dikarya</taxon>
        <taxon>Basidiomycota</taxon>
        <taxon>Agaricomycotina</taxon>
        <taxon>Tremellomycetes</taxon>
        <taxon>Filobasidiales</taxon>
        <taxon>Filobasidiaceae</taxon>
        <taxon>Naganishia</taxon>
    </lineage>
</organism>
<dbReference type="PANTHER" id="PTHR31490">
    <property type="entry name" value="GLYCOSYL HYDROLASE"/>
    <property type="match status" value="1"/>
</dbReference>
<feature type="active site" description="Nucleophile" evidence="9">
    <location>
        <position position="228"/>
    </location>
</feature>
<dbReference type="SUPFAM" id="SSF51445">
    <property type="entry name" value="(Trans)glycosidases"/>
    <property type="match status" value="1"/>
</dbReference>
<keyword evidence="5 10" id="KW-0378">Hydrolase</keyword>
<comment type="catalytic activity">
    <reaction evidence="1 10">
        <text>Endohydrolysis of (1-&gt;4)-beta-D-xylosidic linkages in xylans.</text>
        <dbReference type="EC" id="3.2.1.8"/>
    </reaction>
</comment>
<dbReference type="SMART" id="SM00633">
    <property type="entry name" value="Glyco_10"/>
    <property type="match status" value="1"/>
</dbReference>
<dbReference type="InterPro" id="IPR044846">
    <property type="entry name" value="GH10"/>
</dbReference>
<dbReference type="PROSITE" id="PS51760">
    <property type="entry name" value="GH10_2"/>
    <property type="match status" value="1"/>
</dbReference>
<evidence type="ECO:0000256" key="8">
    <source>
        <dbReference type="ARBA" id="ARBA00023326"/>
    </source>
</evidence>
<evidence type="ECO:0000256" key="10">
    <source>
        <dbReference type="RuleBase" id="RU361174"/>
    </source>
</evidence>
<dbReference type="AlphaFoldDB" id="A0A8H3YHN1"/>
<evidence type="ECO:0000256" key="2">
    <source>
        <dbReference type="ARBA" id="ARBA00007495"/>
    </source>
</evidence>
<dbReference type="Proteomes" id="UP000620104">
    <property type="component" value="Unassembled WGS sequence"/>
</dbReference>
<gene>
    <name evidence="12" type="ORF">NliqN6_5930</name>
</gene>
<dbReference type="EMBL" id="BLZA01000046">
    <property type="protein sequence ID" value="GHJ89528.1"/>
    <property type="molecule type" value="Genomic_DNA"/>
</dbReference>
<comment type="caution">
    <text evidence="12">The sequence shown here is derived from an EMBL/GenBank/DDBJ whole genome shotgun (WGS) entry which is preliminary data.</text>
</comment>
<dbReference type="Gene3D" id="3.20.20.80">
    <property type="entry name" value="Glycosidases"/>
    <property type="match status" value="1"/>
</dbReference>
<dbReference type="InterPro" id="IPR001000">
    <property type="entry name" value="GH10_dom"/>
</dbReference>
<keyword evidence="13" id="KW-1185">Reference proteome</keyword>
<dbReference type="InterPro" id="IPR031158">
    <property type="entry name" value="GH10_AS"/>
</dbReference>
<proteinExistence type="inferred from homology"/>
<keyword evidence="3" id="KW-0858">Xylan degradation</keyword>
<dbReference type="EC" id="3.2.1.8" evidence="10"/>
<name>A0A8H3YHN1_9TREE</name>
<evidence type="ECO:0000256" key="4">
    <source>
        <dbReference type="ARBA" id="ARBA00022729"/>
    </source>
</evidence>
<reference evidence="12" key="1">
    <citation type="submission" date="2020-07" db="EMBL/GenBank/DDBJ databases">
        <title>Draft Genome Sequence of a Deep-Sea Yeast, Naganishia (Cryptococcus) liquefaciens strain N6.</title>
        <authorList>
            <person name="Han Y.W."/>
            <person name="Kajitani R."/>
            <person name="Morimoto H."/>
            <person name="Parhat M."/>
            <person name="Tsubouchi H."/>
            <person name="Bakenova O."/>
            <person name="Ogata M."/>
            <person name="Argunhan B."/>
            <person name="Aoki R."/>
            <person name="Kajiwara S."/>
            <person name="Itoh T."/>
            <person name="Iwasaki H."/>
        </authorList>
    </citation>
    <scope>NUCLEOTIDE SEQUENCE</scope>
    <source>
        <strain evidence="12">N6</strain>
    </source>
</reference>
<evidence type="ECO:0000256" key="7">
    <source>
        <dbReference type="ARBA" id="ARBA00023295"/>
    </source>
</evidence>
<dbReference type="GO" id="GO:0031176">
    <property type="term" value="F:endo-1,4-beta-xylanase activity"/>
    <property type="evidence" value="ECO:0007669"/>
    <property type="project" value="UniProtKB-EC"/>
</dbReference>
<feature type="domain" description="GH10" evidence="11">
    <location>
        <begin position="1"/>
        <end position="248"/>
    </location>
</feature>
<evidence type="ECO:0000256" key="6">
    <source>
        <dbReference type="ARBA" id="ARBA00023277"/>
    </source>
</evidence>
<keyword evidence="6 10" id="KW-0119">Carbohydrate metabolism</keyword>
<keyword evidence="4" id="KW-0732">Signal</keyword>
<accession>A0A8H3YHN1</accession>
<keyword evidence="8 10" id="KW-0624">Polysaccharide degradation</keyword>
<protein>
    <recommendedName>
        <fullName evidence="10">Beta-xylanase</fullName>
        <ecNumber evidence="10">3.2.1.8</ecNumber>
    </recommendedName>
</protein>
<evidence type="ECO:0000313" key="13">
    <source>
        <dbReference type="Proteomes" id="UP000620104"/>
    </source>
</evidence>
<evidence type="ECO:0000256" key="1">
    <source>
        <dbReference type="ARBA" id="ARBA00000681"/>
    </source>
</evidence>
<dbReference type="InterPro" id="IPR017853">
    <property type="entry name" value="GH"/>
</dbReference>
<evidence type="ECO:0000256" key="5">
    <source>
        <dbReference type="ARBA" id="ARBA00022801"/>
    </source>
</evidence>
<sequence>MQLYSAASKKGLYFGTAISFEPLQQDDMRHLVRQHVNSLTPENAMKWEVIHPEKGSFDWKQMDEIVSFALEQSAQVRGHAICWHSQNPLWLEGIQDAEMLEETLQGHASRSIFTISACDVVIEPFLDNGALRHNIWFNVLGEAYIEKAFKICHRIAPHIKLYINEYNIEEANAKSDALLALVERLLHRGIPIHGIGFQCHLNASQYPRNIVENWKRFTDLGLEIAVTELDVRLPVDGNGGKKDLLVFQ</sequence>
<dbReference type="OrthoDB" id="3055998at2759"/>
<evidence type="ECO:0000313" key="12">
    <source>
        <dbReference type="EMBL" id="GHJ89528.1"/>
    </source>
</evidence>
<comment type="similarity">
    <text evidence="2 10">Belongs to the glycosyl hydrolase 10 (cellulase F) family.</text>
</comment>
<evidence type="ECO:0000256" key="9">
    <source>
        <dbReference type="PROSITE-ProRule" id="PRU10061"/>
    </source>
</evidence>
<evidence type="ECO:0000259" key="11">
    <source>
        <dbReference type="PROSITE" id="PS51760"/>
    </source>
</evidence>
<dbReference type="Pfam" id="PF00331">
    <property type="entry name" value="Glyco_hydro_10"/>
    <property type="match status" value="1"/>
</dbReference>
<keyword evidence="7 10" id="KW-0326">Glycosidase</keyword>
<evidence type="ECO:0000256" key="3">
    <source>
        <dbReference type="ARBA" id="ARBA00022651"/>
    </source>
</evidence>
<dbReference type="PRINTS" id="PR00134">
    <property type="entry name" value="GLHYDRLASE10"/>
</dbReference>
<dbReference type="GO" id="GO:0045493">
    <property type="term" value="P:xylan catabolic process"/>
    <property type="evidence" value="ECO:0007669"/>
    <property type="project" value="UniProtKB-KW"/>
</dbReference>
<dbReference type="PROSITE" id="PS00591">
    <property type="entry name" value="GH10_1"/>
    <property type="match status" value="1"/>
</dbReference>